<protein>
    <submittedName>
        <fullName evidence="4">Methyltransferase domain-containing protein</fullName>
    </submittedName>
</protein>
<reference evidence="4 5" key="1">
    <citation type="submission" date="2019-10" db="EMBL/GenBank/DDBJ databases">
        <title>New species of Slilvanegrellaceae.</title>
        <authorList>
            <person name="Pitt A."/>
            <person name="Hahn M.W."/>
        </authorList>
    </citation>
    <scope>NUCLEOTIDE SEQUENCE [LARGE SCALE GENOMIC DNA]</scope>
    <source>
        <strain evidence="4 5">SP-Ram-0.45-NSY-1</strain>
    </source>
</reference>
<dbReference type="AlphaFoldDB" id="A0A6N6VQD5"/>
<keyword evidence="2 4" id="KW-0808">Transferase</keyword>
<dbReference type="GO" id="GO:0008168">
    <property type="term" value="F:methyltransferase activity"/>
    <property type="evidence" value="ECO:0007669"/>
    <property type="project" value="UniProtKB-KW"/>
</dbReference>
<dbReference type="EMBL" id="WFLM01000004">
    <property type="protein sequence ID" value="KAB8037799.1"/>
    <property type="molecule type" value="Genomic_DNA"/>
</dbReference>
<keyword evidence="5" id="KW-1185">Reference proteome</keyword>
<evidence type="ECO:0000256" key="1">
    <source>
        <dbReference type="ARBA" id="ARBA00022603"/>
    </source>
</evidence>
<dbReference type="GO" id="GO:0032259">
    <property type="term" value="P:methylation"/>
    <property type="evidence" value="ECO:0007669"/>
    <property type="project" value="UniProtKB-KW"/>
</dbReference>
<dbReference type="Pfam" id="PF13649">
    <property type="entry name" value="Methyltransf_25"/>
    <property type="match status" value="1"/>
</dbReference>
<dbReference type="SUPFAM" id="SSF53335">
    <property type="entry name" value="S-adenosyl-L-methionine-dependent methyltransferases"/>
    <property type="match status" value="1"/>
</dbReference>
<proteinExistence type="predicted"/>
<dbReference type="Gene3D" id="3.40.50.150">
    <property type="entry name" value="Vaccinia Virus protein VP39"/>
    <property type="match status" value="1"/>
</dbReference>
<accession>A0A6N6VQD5</accession>
<dbReference type="Proteomes" id="UP000437748">
    <property type="component" value="Unassembled WGS sequence"/>
</dbReference>
<comment type="caution">
    <text evidence="4">The sequence shown here is derived from an EMBL/GenBank/DDBJ whole genome shotgun (WGS) entry which is preliminary data.</text>
</comment>
<name>A0A6N6VQD5_9BACT</name>
<keyword evidence="1 4" id="KW-0489">Methyltransferase</keyword>
<dbReference type="PANTHER" id="PTHR43861">
    <property type="entry name" value="TRANS-ACONITATE 2-METHYLTRANSFERASE-RELATED"/>
    <property type="match status" value="1"/>
</dbReference>
<dbReference type="PANTHER" id="PTHR43861:SF1">
    <property type="entry name" value="TRANS-ACONITATE 2-METHYLTRANSFERASE"/>
    <property type="match status" value="1"/>
</dbReference>
<sequence length="350" mass="41326">MENIMITQKTNEFLLRALNTSRFALYTFEGFPIHIVRNVFGIHKKPKNTSLSEFIRILILELKHMLEEDIKNINENIYFKDLIYPENPITHAKRYFNILIDSLNSSMRAKNNEYQKFSKNVKDDINSYPKYYRRNFHFQTDGYLSKKSAELYAHQTEILFKGTLGLSRRLLLAPLLKHIQNQKKQLKILEIGCGSGESTQILLNSCKNVSITAIDLSKAYIEYGKEKMMKYSNVDFIKMDGTNLSALQNKYDIVFSVYLFHELPEKERFKIIESCYNVLNPKGIMFHIDSIQMDDVPKYNWAIQNFPLNFHEPFYMNYIKNPLLNIIKNYDFKDLETQIRFLSKSILCHN</sequence>
<evidence type="ECO:0000259" key="3">
    <source>
        <dbReference type="Pfam" id="PF13649"/>
    </source>
</evidence>
<evidence type="ECO:0000256" key="2">
    <source>
        <dbReference type="ARBA" id="ARBA00022679"/>
    </source>
</evidence>
<evidence type="ECO:0000313" key="4">
    <source>
        <dbReference type="EMBL" id="KAB8037799.1"/>
    </source>
</evidence>
<evidence type="ECO:0000313" key="5">
    <source>
        <dbReference type="Proteomes" id="UP000437748"/>
    </source>
</evidence>
<dbReference type="InterPro" id="IPR029063">
    <property type="entry name" value="SAM-dependent_MTases_sf"/>
</dbReference>
<organism evidence="4 5">
    <name type="scientific">Silvanigrella paludirubra</name>
    <dbReference type="NCBI Taxonomy" id="2499159"/>
    <lineage>
        <taxon>Bacteria</taxon>
        <taxon>Pseudomonadati</taxon>
        <taxon>Bdellovibrionota</taxon>
        <taxon>Oligoflexia</taxon>
        <taxon>Silvanigrellales</taxon>
        <taxon>Silvanigrellaceae</taxon>
        <taxon>Silvanigrella</taxon>
    </lineage>
</organism>
<feature type="domain" description="Methyltransferase" evidence="3">
    <location>
        <begin position="188"/>
        <end position="283"/>
    </location>
</feature>
<dbReference type="InterPro" id="IPR041698">
    <property type="entry name" value="Methyltransf_25"/>
</dbReference>
<dbReference type="CDD" id="cd02440">
    <property type="entry name" value="AdoMet_MTases"/>
    <property type="match status" value="1"/>
</dbReference>
<gene>
    <name evidence="4" type="ORF">GCL60_11535</name>
</gene>